<dbReference type="EMBL" id="MG983743">
    <property type="protein sequence ID" value="AVO23099.1"/>
    <property type="molecule type" value="Genomic_DNA"/>
</dbReference>
<gene>
    <name evidence="1" type="ORF">RIVERRIDER_11</name>
</gene>
<keyword evidence="2" id="KW-1185">Reference proteome</keyword>
<organism evidence="1 2">
    <name type="scientific">Xanthomonas phage RiverRider</name>
    <dbReference type="NCBI Taxonomy" id="2108116"/>
    <lineage>
        <taxon>Viruses</taxon>
        <taxon>Duplodnaviria</taxon>
        <taxon>Heunggongvirae</taxon>
        <taxon>Uroviricota</taxon>
        <taxon>Caudoviricetes</taxon>
        <taxon>Schitoviridae</taxon>
        <taxon>Riverridervirus</taxon>
        <taxon>Riverridervirus riverrider</taxon>
    </lineage>
</organism>
<proteinExistence type="predicted"/>
<evidence type="ECO:0000313" key="2">
    <source>
        <dbReference type="Proteomes" id="UP000241502"/>
    </source>
</evidence>
<accession>A0A2P1JUU0</accession>
<dbReference type="Proteomes" id="UP000241502">
    <property type="component" value="Segment"/>
</dbReference>
<name>A0A2P1JUU0_9CAUD</name>
<sequence length="67" mass="7959">MKKITDVAETLSGLRPDAVIIDDFIPLEQRVIQQLFERNIPTLDIVESFNKHRPDRPYGKKHRRKFK</sequence>
<evidence type="ECO:0000313" key="1">
    <source>
        <dbReference type="EMBL" id="AVO23099.1"/>
    </source>
</evidence>
<reference evidence="1" key="1">
    <citation type="submission" date="2018-02" db="EMBL/GenBank/DDBJ databases">
        <authorList>
            <person name="Miller M."/>
            <person name="Deiulio A."/>
            <person name="Douthitt C."/>
            <person name="McMahon J."/>
            <person name="Holland C."/>
            <person name="Wiersma-Koch H."/>
            <person name="Turechek W."/>
            <person name="D'Elia T."/>
        </authorList>
    </citation>
    <scope>NUCLEOTIDE SEQUENCE [LARGE SCALE GENOMIC DNA]</scope>
</reference>
<protein>
    <submittedName>
        <fullName evidence="1">Uncharacterized protein</fullName>
    </submittedName>
</protein>